<reference evidence="2" key="1">
    <citation type="journal article" date="2023" name="bioRxiv">
        <title>Improved chromosome-level genome assembly for marigold (Tagetes erecta).</title>
        <authorList>
            <person name="Jiang F."/>
            <person name="Yuan L."/>
            <person name="Wang S."/>
            <person name="Wang H."/>
            <person name="Xu D."/>
            <person name="Wang A."/>
            <person name="Fan W."/>
        </authorList>
    </citation>
    <scope>NUCLEOTIDE SEQUENCE</scope>
    <source>
        <strain evidence="2">WSJ</strain>
        <tissue evidence="2">Leaf</tissue>
    </source>
</reference>
<sequence>MEAKKGNFKMSLQFFFCFDFFYFLSEKCLVNLGIKIFFFFILNNEGINLGKNLTGTWPECLEFHEAFCLCCVWPECLGCL</sequence>
<keyword evidence="1" id="KW-0472">Membrane</keyword>
<dbReference type="EMBL" id="JAUHHV010000001">
    <property type="protein sequence ID" value="KAK1434813.1"/>
    <property type="molecule type" value="Genomic_DNA"/>
</dbReference>
<evidence type="ECO:0000313" key="3">
    <source>
        <dbReference type="Proteomes" id="UP001229421"/>
    </source>
</evidence>
<proteinExistence type="predicted"/>
<dbReference type="AlphaFoldDB" id="A0AAD8L830"/>
<keyword evidence="1" id="KW-1133">Transmembrane helix</keyword>
<keyword evidence="3" id="KW-1185">Reference proteome</keyword>
<protein>
    <submittedName>
        <fullName evidence="2">Uncharacterized protein</fullName>
    </submittedName>
</protein>
<evidence type="ECO:0000256" key="1">
    <source>
        <dbReference type="SAM" id="Phobius"/>
    </source>
</evidence>
<dbReference type="Proteomes" id="UP001229421">
    <property type="component" value="Unassembled WGS sequence"/>
</dbReference>
<gene>
    <name evidence="2" type="ORF">QVD17_00567</name>
</gene>
<accession>A0AAD8L830</accession>
<comment type="caution">
    <text evidence="2">The sequence shown here is derived from an EMBL/GenBank/DDBJ whole genome shotgun (WGS) entry which is preliminary data.</text>
</comment>
<keyword evidence="1" id="KW-0812">Transmembrane</keyword>
<evidence type="ECO:0000313" key="2">
    <source>
        <dbReference type="EMBL" id="KAK1434813.1"/>
    </source>
</evidence>
<feature type="transmembrane region" description="Helical" evidence="1">
    <location>
        <begin position="20"/>
        <end position="42"/>
    </location>
</feature>
<organism evidence="2 3">
    <name type="scientific">Tagetes erecta</name>
    <name type="common">African marigold</name>
    <dbReference type="NCBI Taxonomy" id="13708"/>
    <lineage>
        <taxon>Eukaryota</taxon>
        <taxon>Viridiplantae</taxon>
        <taxon>Streptophyta</taxon>
        <taxon>Embryophyta</taxon>
        <taxon>Tracheophyta</taxon>
        <taxon>Spermatophyta</taxon>
        <taxon>Magnoliopsida</taxon>
        <taxon>eudicotyledons</taxon>
        <taxon>Gunneridae</taxon>
        <taxon>Pentapetalae</taxon>
        <taxon>asterids</taxon>
        <taxon>campanulids</taxon>
        <taxon>Asterales</taxon>
        <taxon>Asteraceae</taxon>
        <taxon>Asteroideae</taxon>
        <taxon>Heliantheae alliance</taxon>
        <taxon>Tageteae</taxon>
        <taxon>Tagetes</taxon>
    </lineage>
</organism>
<name>A0AAD8L830_TARER</name>